<dbReference type="EMBL" id="AWWV01008286">
    <property type="protein sequence ID" value="OMO91739.1"/>
    <property type="molecule type" value="Genomic_DNA"/>
</dbReference>
<dbReference type="OMA" id="CPVENEL"/>
<reference evidence="4 5" key="1">
    <citation type="submission" date="2013-09" db="EMBL/GenBank/DDBJ databases">
        <title>Corchorus capsularis genome sequencing.</title>
        <authorList>
            <person name="Alam M."/>
            <person name="Haque M.S."/>
            <person name="Islam M.S."/>
            <person name="Emdad E.M."/>
            <person name="Islam M.M."/>
            <person name="Ahmed B."/>
            <person name="Halim A."/>
            <person name="Hossen Q.M.M."/>
            <person name="Hossain M.Z."/>
            <person name="Ahmed R."/>
            <person name="Khan M.M."/>
            <person name="Islam R."/>
            <person name="Rashid M.M."/>
            <person name="Khan S.A."/>
            <person name="Rahman M.S."/>
            <person name="Alam M."/>
        </authorList>
    </citation>
    <scope>NUCLEOTIDE SEQUENCE [LARGE SCALE GENOMIC DNA]</scope>
    <source>
        <strain evidence="5">cv. CVL-1</strain>
        <tissue evidence="4">Whole seedling</tissue>
    </source>
</reference>
<dbReference type="Gene3D" id="1.10.510.10">
    <property type="entry name" value="Transferase(Phosphotransferase) domain 1"/>
    <property type="match status" value="1"/>
</dbReference>
<dbReference type="Gramene" id="OMO91739">
    <property type="protein sequence ID" value="OMO91739"/>
    <property type="gene ID" value="CCACVL1_07038"/>
</dbReference>
<evidence type="ECO:0000256" key="1">
    <source>
        <dbReference type="ARBA" id="ARBA00022741"/>
    </source>
</evidence>
<keyword evidence="1" id="KW-0547">Nucleotide-binding</keyword>
<dbReference type="InterPro" id="IPR011009">
    <property type="entry name" value="Kinase-like_dom_sf"/>
</dbReference>
<dbReference type="Proteomes" id="UP000188268">
    <property type="component" value="Unassembled WGS sequence"/>
</dbReference>
<dbReference type="PROSITE" id="PS50011">
    <property type="entry name" value="PROTEIN_KINASE_DOM"/>
    <property type="match status" value="1"/>
</dbReference>
<dbReference type="InterPro" id="IPR000719">
    <property type="entry name" value="Prot_kinase_dom"/>
</dbReference>
<proteinExistence type="predicted"/>
<dbReference type="SUPFAM" id="SSF56112">
    <property type="entry name" value="Protein kinase-like (PK-like)"/>
    <property type="match status" value="1"/>
</dbReference>
<evidence type="ECO:0000313" key="5">
    <source>
        <dbReference type="Proteomes" id="UP000188268"/>
    </source>
</evidence>
<dbReference type="Gene3D" id="3.30.200.20">
    <property type="entry name" value="Phosphorylase Kinase, domain 1"/>
    <property type="match status" value="1"/>
</dbReference>
<dbReference type="InterPro" id="IPR001245">
    <property type="entry name" value="Ser-Thr/Tyr_kinase_cat_dom"/>
</dbReference>
<comment type="caution">
    <text evidence="4">The sequence shown here is derived from an EMBL/GenBank/DDBJ whole genome shotgun (WGS) entry which is preliminary data.</text>
</comment>
<keyword evidence="5" id="KW-1185">Reference proteome</keyword>
<evidence type="ECO:0000313" key="4">
    <source>
        <dbReference type="EMBL" id="OMO91739.1"/>
    </source>
</evidence>
<evidence type="ECO:0000259" key="3">
    <source>
        <dbReference type="PROSITE" id="PS50011"/>
    </source>
</evidence>
<dbReference type="Pfam" id="PF07714">
    <property type="entry name" value="PK_Tyr_Ser-Thr"/>
    <property type="match status" value="1"/>
</dbReference>
<gene>
    <name evidence="4" type="ORF">CCACVL1_07038</name>
</gene>
<dbReference type="GO" id="GO:0005524">
    <property type="term" value="F:ATP binding"/>
    <property type="evidence" value="ECO:0007669"/>
    <property type="project" value="UniProtKB-KW"/>
</dbReference>
<protein>
    <recommendedName>
        <fullName evidence="3">Protein kinase domain-containing protein</fullName>
    </recommendedName>
</protein>
<dbReference type="GO" id="GO:0004672">
    <property type="term" value="F:protein kinase activity"/>
    <property type="evidence" value="ECO:0007669"/>
    <property type="project" value="InterPro"/>
</dbReference>
<sequence length="331" mass="37929">MKPEHIKEISLEDLKLYTCNFSNDNLIGNFQFGKVFRGKINGDHHVTVKVWMPQTLYTCFPGDNEIRLQAELIILTETRVKLHPNLPKLIGYCGQGQLAVVYDLNPIDTLQNFILRDDFTWLQRIKVALQLACLLQILHYPPPSSDQYLVRNISPAHIVLDKDYNLVLYDFGMFTGGSLPEVDKENPGRRHLHGCIGYIDGYLSWTDKWFPEMDVFSFGVILIGLIAKKVFIVEDHSALIGLDLHSLVDWWAIKEYERRKSVSGENASLVHQTLEADGDFEYADGVEVTKLAMECLEPSARDRILIDVVVEDLLKLHVVRDTFSRWALSRL</sequence>
<organism evidence="4 5">
    <name type="scientific">Corchorus capsularis</name>
    <name type="common">Jute</name>
    <dbReference type="NCBI Taxonomy" id="210143"/>
    <lineage>
        <taxon>Eukaryota</taxon>
        <taxon>Viridiplantae</taxon>
        <taxon>Streptophyta</taxon>
        <taxon>Embryophyta</taxon>
        <taxon>Tracheophyta</taxon>
        <taxon>Spermatophyta</taxon>
        <taxon>Magnoliopsida</taxon>
        <taxon>eudicotyledons</taxon>
        <taxon>Gunneridae</taxon>
        <taxon>Pentapetalae</taxon>
        <taxon>rosids</taxon>
        <taxon>malvids</taxon>
        <taxon>Malvales</taxon>
        <taxon>Malvaceae</taxon>
        <taxon>Grewioideae</taxon>
        <taxon>Apeibeae</taxon>
        <taxon>Corchorus</taxon>
    </lineage>
</organism>
<dbReference type="PANTHER" id="PTHR27001">
    <property type="entry name" value="OS01G0253100 PROTEIN"/>
    <property type="match status" value="1"/>
</dbReference>
<feature type="domain" description="Protein kinase" evidence="3">
    <location>
        <begin position="21"/>
        <end position="320"/>
    </location>
</feature>
<accession>A0A1R3JA84</accession>
<dbReference type="SMART" id="SM00220">
    <property type="entry name" value="S_TKc"/>
    <property type="match status" value="1"/>
</dbReference>
<name>A0A1R3JA84_COCAP</name>
<dbReference type="GO" id="GO:0005886">
    <property type="term" value="C:plasma membrane"/>
    <property type="evidence" value="ECO:0007669"/>
    <property type="project" value="TreeGrafter"/>
</dbReference>
<dbReference type="AlphaFoldDB" id="A0A1R3JA84"/>
<dbReference type="PANTHER" id="PTHR27001:SF931">
    <property type="entry name" value="OS11G0664100 PROTEIN"/>
    <property type="match status" value="1"/>
</dbReference>
<keyword evidence="2" id="KW-0067">ATP-binding</keyword>
<dbReference type="STRING" id="210143.A0A1R3JA84"/>
<dbReference type="OrthoDB" id="1711336at2759"/>
<evidence type="ECO:0000256" key="2">
    <source>
        <dbReference type="ARBA" id="ARBA00022840"/>
    </source>
</evidence>